<dbReference type="OrthoDB" id="3944545at2759"/>
<name>A0A9P4J6F7_9PEZI</name>
<evidence type="ECO:0000313" key="2">
    <source>
        <dbReference type="Proteomes" id="UP000799439"/>
    </source>
</evidence>
<dbReference type="EMBL" id="ML996083">
    <property type="protein sequence ID" value="KAF2154940.1"/>
    <property type="molecule type" value="Genomic_DNA"/>
</dbReference>
<protein>
    <submittedName>
        <fullName evidence="1">Uncharacterized protein</fullName>
    </submittedName>
</protein>
<organism evidence="1 2">
    <name type="scientific">Myriangium duriaei CBS 260.36</name>
    <dbReference type="NCBI Taxonomy" id="1168546"/>
    <lineage>
        <taxon>Eukaryota</taxon>
        <taxon>Fungi</taxon>
        <taxon>Dikarya</taxon>
        <taxon>Ascomycota</taxon>
        <taxon>Pezizomycotina</taxon>
        <taxon>Dothideomycetes</taxon>
        <taxon>Dothideomycetidae</taxon>
        <taxon>Myriangiales</taxon>
        <taxon>Myriangiaceae</taxon>
        <taxon>Myriangium</taxon>
    </lineage>
</organism>
<keyword evidence="2" id="KW-1185">Reference proteome</keyword>
<dbReference type="InterPro" id="IPR023406">
    <property type="entry name" value="Topo_IA_AS"/>
</dbReference>
<comment type="caution">
    <text evidence="1">The sequence shown here is derived from an EMBL/GenBank/DDBJ whole genome shotgun (WGS) entry which is preliminary data.</text>
</comment>
<dbReference type="Proteomes" id="UP000799439">
    <property type="component" value="Unassembled WGS sequence"/>
</dbReference>
<sequence length="237" mass="26215">MSATAASPASYEALYEIGSHKLVSYPRSSIATLALRWKAFGPLSDCVEVAVDPKDPNSTRRPFITGTMLDTIADESLTEPPISSITVVQEQLNDAPQYFVDEHIPHADDDNPAVEWRPAKPPHHGDRENKLLMQCCGEQRPRGSPRLTINASSKAFVTIGDFVLAVHPWLQTLKDEIVAVIGEHLGRISGDTPFYVFPDYLDCLALTWDQAPPTLSVESTWQALAKKAQYSEDHPLH</sequence>
<accession>A0A9P4J6F7</accession>
<dbReference type="PROSITE" id="PS00396">
    <property type="entry name" value="TOPO_IA_1"/>
    <property type="match status" value="1"/>
</dbReference>
<reference evidence="1" key="1">
    <citation type="journal article" date="2020" name="Stud. Mycol.">
        <title>101 Dothideomycetes genomes: a test case for predicting lifestyles and emergence of pathogens.</title>
        <authorList>
            <person name="Haridas S."/>
            <person name="Albert R."/>
            <person name="Binder M."/>
            <person name="Bloem J."/>
            <person name="Labutti K."/>
            <person name="Salamov A."/>
            <person name="Andreopoulos B."/>
            <person name="Baker S."/>
            <person name="Barry K."/>
            <person name="Bills G."/>
            <person name="Bluhm B."/>
            <person name="Cannon C."/>
            <person name="Castanera R."/>
            <person name="Culley D."/>
            <person name="Daum C."/>
            <person name="Ezra D."/>
            <person name="Gonzalez J."/>
            <person name="Henrissat B."/>
            <person name="Kuo A."/>
            <person name="Liang C."/>
            <person name="Lipzen A."/>
            <person name="Lutzoni F."/>
            <person name="Magnuson J."/>
            <person name="Mondo S."/>
            <person name="Nolan M."/>
            <person name="Ohm R."/>
            <person name="Pangilinan J."/>
            <person name="Park H.-J."/>
            <person name="Ramirez L."/>
            <person name="Alfaro M."/>
            <person name="Sun H."/>
            <person name="Tritt A."/>
            <person name="Yoshinaga Y."/>
            <person name="Zwiers L.-H."/>
            <person name="Turgeon B."/>
            <person name="Goodwin S."/>
            <person name="Spatafora J."/>
            <person name="Crous P."/>
            <person name="Grigoriev I."/>
        </authorList>
    </citation>
    <scope>NUCLEOTIDE SEQUENCE</scope>
    <source>
        <strain evidence="1">CBS 260.36</strain>
    </source>
</reference>
<dbReference type="AlphaFoldDB" id="A0A9P4J6F7"/>
<proteinExistence type="predicted"/>
<evidence type="ECO:0000313" key="1">
    <source>
        <dbReference type="EMBL" id="KAF2154940.1"/>
    </source>
</evidence>
<gene>
    <name evidence="1" type="ORF">K461DRAFT_276109</name>
</gene>
<dbReference type="GO" id="GO:0003917">
    <property type="term" value="F:DNA topoisomerase type I (single strand cut, ATP-independent) activity"/>
    <property type="evidence" value="ECO:0007669"/>
    <property type="project" value="InterPro"/>
</dbReference>